<dbReference type="PANTHER" id="PTHR24361:SF678">
    <property type="entry name" value="SPORULATION-SPECIFIC PROTEIN 1"/>
    <property type="match status" value="1"/>
</dbReference>
<dbReference type="Pfam" id="PF00069">
    <property type="entry name" value="Pkinase"/>
    <property type="match status" value="1"/>
</dbReference>
<reference evidence="3 4" key="1">
    <citation type="submission" date="2015-07" db="EMBL/GenBank/DDBJ databases">
        <title>Genome sequencing of Kibdelosporangium phytohabitans.</title>
        <authorList>
            <person name="Qin S."/>
            <person name="Xing K."/>
        </authorList>
    </citation>
    <scope>NUCLEOTIDE SEQUENCE [LARGE SCALE GENOMIC DNA]</scope>
    <source>
        <strain evidence="3 4">KLBMP1111</strain>
    </source>
</reference>
<dbReference type="SUPFAM" id="SSF56112">
    <property type="entry name" value="Protein kinase-like (PK-like)"/>
    <property type="match status" value="1"/>
</dbReference>
<protein>
    <recommendedName>
        <fullName evidence="2">Protein kinase domain-containing protein</fullName>
    </recommendedName>
</protein>
<sequence>MGAIWSGWDEALGRVVAVKQLVPCDDSEHIETTGQLWDRARAEAAAAARVQHPRVVAVYDLVEHHQRPWIVMQHIPSCPLSHIVYEHGPLPVWQVAELGVQILDALCAVHDHGVIHRDVTPGNVLIDHHDAYLADFGIATLDGATAPGPLAGTPAFVAPECVRGQRPEPASDVWALGATLYTAIEGQSPYAREDAKACLTATITEPPAPMLRGAPLQPLLRRMLAHHPGARPSPDEIGPILHQVAAAPLVSGQARHSLSSERPAADPVANTAPWTRDDEAPFTVVDSDCCRGGRHHTSASTQGPSARLRQQHLEPTSRCA</sequence>
<proteinExistence type="predicted"/>
<feature type="region of interest" description="Disordered" evidence="1">
    <location>
        <begin position="252"/>
        <end position="277"/>
    </location>
</feature>
<dbReference type="PROSITE" id="PS00109">
    <property type="entry name" value="PROTEIN_KINASE_TYR"/>
    <property type="match status" value="1"/>
</dbReference>
<dbReference type="EMBL" id="CP012752">
    <property type="protein sequence ID" value="ALG12139.1"/>
    <property type="molecule type" value="Genomic_DNA"/>
</dbReference>
<name>A0A0N9IC68_9PSEU</name>
<dbReference type="InterPro" id="IPR008266">
    <property type="entry name" value="Tyr_kinase_AS"/>
</dbReference>
<dbReference type="InterPro" id="IPR011009">
    <property type="entry name" value="Kinase-like_dom_sf"/>
</dbReference>
<dbReference type="Gene3D" id="1.10.510.10">
    <property type="entry name" value="Transferase(Phosphotransferase) domain 1"/>
    <property type="match status" value="1"/>
</dbReference>
<feature type="domain" description="Protein kinase" evidence="2">
    <location>
        <begin position="1"/>
        <end position="245"/>
    </location>
</feature>
<dbReference type="CDD" id="cd14014">
    <property type="entry name" value="STKc_PknB_like"/>
    <property type="match status" value="1"/>
</dbReference>
<evidence type="ECO:0000313" key="4">
    <source>
        <dbReference type="Proteomes" id="UP000063699"/>
    </source>
</evidence>
<dbReference type="GO" id="GO:0005737">
    <property type="term" value="C:cytoplasm"/>
    <property type="evidence" value="ECO:0007669"/>
    <property type="project" value="TreeGrafter"/>
</dbReference>
<accession>A0A0N9IC68</accession>
<dbReference type="Proteomes" id="UP000063699">
    <property type="component" value="Chromosome"/>
</dbReference>
<dbReference type="InterPro" id="IPR053235">
    <property type="entry name" value="Ser_Thr_kinase"/>
</dbReference>
<dbReference type="KEGG" id="kphy:AOZ06_39470"/>
<evidence type="ECO:0000259" key="2">
    <source>
        <dbReference type="PROSITE" id="PS50011"/>
    </source>
</evidence>
<dbReference type="InterPro" id="IPR000719">
    <property type="entry name" value="Prot_kinase_dom"/>
</dbReference>
<organism evidence="3 4">
    <name type="scientific">Kibdelosporangium phytohabitans</name>
    <dbReference type="NCBI Taxonomy" id="860235"/>
    <lineage>
        <taxon>Bacteria</taxon>
        <taxon>Bacillati</taxon>
        <taxon>Actinomycetota</taxon>
        <taxon>Actinomycetes</taxon>
        <taxon>Pseudonocardiales</taxon>
        <taxon>Pseudonocardiaceae</taxon>
        <taxon>Kibdelosporangium</taxon>
    </lineage>
</organism>
<dbReference type="GO" id="GO:0004674">
    <property type="term" value="F:protein serine/threonine kinase activity"/>
    <property type="evidence" value="ECO:0007669"/>
    <property type="project" value="TreeGrafter"/>
</dbReference>
<dbReference type="STRING" id="860235.AOZ06_39470"/>
<dbReference type="PROSITE" id="PS50011">
    <property type="entry name" value="PROTEIN_KINASE_DOM"/>
    <property type="match status" value="1"/>
</dbReference>
<evidence type="ECO:0000256" key="1">
    <source>
        <dbReference type="SAM" id="MobiDB-lite"/>
    </source>
</evidence>
<feature type="region of interest" description="Disordered" evidence="1">
    <location>
        <begin position="292"/>
        <end position="320"/>
    </location>
</feature>
<evidence type="ECO:0000313" key="3">
    <source>
        <dbReference type="EMBL" id="ALG12139.1"/>
    </source>
</evidence>
<dbReference type="AlphaFoldDB" id="A0A0N9IC68"/>
<gene>
    <name evidence="3" type="ORF">AOZ06_39470</name>
</gene>
<dbReference type="Gene3D" id="3.30.200.20">
    <property type="entry name" value="Phosphorylase Kinase, domain 1"/>
    <property type="match status" value="1"/>
</dbReference>
<dbReference type="PANTHER" id="PTHR24361">
    <property type="entry name" value="MITOGEN-ACTIVATED KINASE KINASE KINASE"/>
    <property type="match status" value="1"/>
</dbReference>
<keyword evidence="4" id="KW-1185">Reference proteome</keyword>
<dbReference type="GO" id="GO:0005524">
    <property type="term" value="F:ATP binding"/>
    <property type="evidence" value="ECO:0007669"/>
    <property type="project" value="InterPro"/>
</dbReference>